<dbReference type="KEGG" id="atr:18436298"/>
<keyword evidence="1" id="KW-0677">Repeat</keyword>
<evidence type="ECO:0000256" key="1">
    <source>
        <dbReference type="ARBA" id="ARBA00022737"/>
    </source>
</evidence>
<dbReference type="Gene3D" id="3.30.60.20">
    <property type="match status" value="1"/>
</dbReference>
<dbReference type="InterPro" id="IPR046349">
    <property type="entry name" value="C1-like_sf"/>
</dbReference>
<dbReference type="OMA" id="HECCATC"/>
<dbReference type="InterPro" id="IPR004146">
    <property type="entry name" value="DC1"/>
</dbReference>
<sequence length="232" mass="26437">MAPLMKSILHFLHPSSHHVHEMYRACYFICNGCRGMGYGARYRYIPCYFDLHECCATCRESLPQSHVHPEHGLEREVHEEDNINDNILLCDICKTQVLKLFYTCKHCDFDVHPLCSKLPCNVLHNEQPHLLKLLPKPVVGESLKGSDSCLECRKKCLFSCFHCAPCGTNLHLLCAFNLAIDAPPPLHFRKGCIPHLGSEGRSGSHGEQNKKDEKKETVLKRLEEVSLRIVPH</sequence>
<dbReference type="Pfam" id="PF03107">
    <property type="entry name" value="C1_2"/>
    <property type="match status" value="1"/>
</dbReference>
<evidence type="ECO:0000313" key="4">
    <source>
        <dbReference type="Proteomes" id="UP000017836"/>
    </source>
</evidence>
<dbReference type="PANTHER" id="PTHR47841:SF7">
    <property type="entry name" value="CYSTEINE_HISTIDINE-RICH C1 DOMAIN PROTEIN"/>
    <property type="match status" value="1"/>
</dbReference>
<dbReference type="OrthoDB" id="945197at2759"/>
<dbReference type="Proteomes" id="UP000017836">
    <property type="component" value="Unassembled WGS sequence"/>
</dbReference>
<dbReference type="PANTHER" id="PTHR47841">
    <property type="entry name" value="DIACYLGLYCEROL KINASE THETA-LIKE-RELATED"/>
    <property type="match status" value="1"/>
</dbReference>
<gene>
    <name evidence="3" type="ORF">AMTR_s00012p00263620</name>
</gene>
<dbReference type="EMBL" id="KI393609">
    <property type="protein sequence ID" value="ERN08058.1"/>
    <property type="molecule type" value="Genomic_DNA"/>
</dbReference>
<dbReference type="HOGENOM" id="CLU_1196295_0_0_1"/>
<dbReference type="Gramene" id="ERN08058">
    <property type="protein sequence ID" value="ERN08058"/>
    <property type="gene ID" value="AMTR_s00012p00263620"/>
</dbReference>
<dbReference type="SUPFAM" id="SSF57889">
    <property type="entry name" value="Cysteine-rich domain"/>
    <property type="match status" value="1"/>
</dbReference>
<evidence type="ECO:0000259" key="2">
    <source>
        <dbReference type="Pfam" id="PF03107"/>
    </source>
</evidence>
<accession>W1PJ77</accession>
<keyword evidence="4" id="KW-1185">Reference proteome</keyword>
<dbReference type="AlphaFoldDB" id="W1PJ77"/>
<protein>
    <recommendedName>
        <fullName evidence="2">DC1 domain-containing protein</fullName>
    </recommendedName>
</protein>
<organism evidence="3 4">
    <name type="scientific">Amborella trichopoda</name>
    <dbReference type="NCBI Taxonomy" id="13333"/>
    <lineage>
        <taxon>Eukaryota</taxon>
        <taxon>Viridiplantae</taxon>
        <taxon>Streptophyta</taxon>
        <taxon>Embryophyta</taxon>
        <taxon>Tracheophyta</taxon>
        <taxon>Spermatophyta</taxon>
        <taxon>Magnoliopsida</taxon>
        <taxon>Amborellales</taxon>
        <taxon>Amborellaceae</taxon>
        <taxon>Amborella</taxon>
    </lineage>
</organism>
<proteinExistence type="predicted"/>
<reference evidence="4" key="1">
    <citation type="journal article" date="2013" name="Science">
        <title>The Amborella genome and the evolution of flowering plants.</title>
        <authorList>
            <consortium name="Amborella Genome Project"/>
        </authorList>
    </citation>
    <scope>NUCLEOTIDE SEQUENCE [LARGE SCALE GENOMIC DNA]</scope>
</reference>
<evidence type="ECO:0000313" key="3">
    <source>
        <dbReference type="EMBL" id="ERN08058.1"/>
    </source>
</evidence>
<dbReference type="eggNOG" id="ENOG502RYP3">
    <property type="taxonomic scope" value="Eukaryota"/>
</dbReference>
<feature type="domain" description="DC1" evidence="2">
    <location>
        <begin position="67"/>
        <end position="115"/>
    </location>
</feature>
<name>W1PJ77_AMBTC</name>